<feature type="compositionally biased region" description="Low complexity" evidence="1">
    <location>
        <begin position="852"/>
        <end position="862"/>
    </location>
</feature>
<evidence type="ECO:0000313" key="2">
    <source>
        <dbReference type="EMBL" id="KAJ7312426.1"/>
    </source>
</evidence>
<feature type="region of interest" description="Disordered" evidence="1">
    <location>
        <begin position="435"/>
        <end position="473"/>
    </location>
</feature>
<feature type="region of interest" description="Disordered" evidence="1">
    <location>
        <begin position="623"/>
        <end position="653"/>
    </location>
</feature>
<accession>A0AAD6Z973</accession>
<feature type="compositionally biased region" description="Low complexity" evidence="1">
    <location>
        <begin position="705"/>
        <end position="719"/>
    </location>
</feature>
<keyword evidence="3" id="KW-1185">Reference proteome</keyword>
<feature type="compositionally biased region" description="Low complexity" evidence="1">
    <location>
        <begin position="572"/>
        <end position="584"/>
    </location>
</feature>
<name>A0AAD6Z973_9AGAR</name>
<evidence type="ECO:0000313" key="3">
    <source>
        <dbReference type="Proteomes" id="UP001218218"/>
    </source>
</evidence>
<feature type="region of interest" description="Disordered" evidence="1">
    <location>
        <begin position="328"/>
        <end position="387"/>
    </location>
</feature>
<proteinExistence type="predicted"/>
<reference evidence="2" key="1">
    <citation type="submission" date="2023-03" db="EMBL/GenBank/DDBJ databases">
        <title>Massive genome expansion in bonnet fungi (Mycena s.s.) driven by repeated elements and novel gene families across ecological guilds.</title>
        <authorList>
            <consortium name="Lawrence Berkeley National Laboratory"/>
            <person name="Harder C.B."/>
            <person name="Miyauchi S."/>
            <person name="Viragh M."/>
            <person name="Kuo A."/>
            <person name="Thoen E."/>
            <person name="Andreopoulos B."/>
            <person name="Lu D."/>
            <person name="Skrede I."/>
            <person name="Drula E."/>
            <person name="Henrissat B."/>
            <person name="Morin E."/>
            <person name="Kohler A."/>
            <person name="Barry K."/>
            <person name="LaButti K."/>
            <person name="Morin E."/>
            <person name="Salamov A."/>
            <person name="Lipzen A."/>
            <person name="Mereny Z."/>
            <person name="Hegedus B."/>
            <person name="Baldrian P."/>
            <person name="Stursova M."/>
            <person name="Weitz H."/>
            <person name="Taylor A."/>
            <person name="Grigoriev I.V."/>
            <person name="Nagy L.G."/>
            <person name="Martin F."/>
            <person name="Kauserud H."/>
        </authorList>
    </citation>
    <scope>NUCLEOTIDE SEQUENCE</scope>
    <source>
        <strain evidence="2">CBHHK002</strain>
    </source>
</reference>
<gene>
    <name evidence="2" type="ORF">DFH08DRAFT_1044443</name>
</gene>
<feature type="compositionally biased region" description="Polar residues" evidence="1">
    <location>
        <begin position="333"/>
        <end position="344"/>
    </location>
</feature>
<feature type="compositionally biased region" description="Basic and acidic residues" evidence="1">
    <location>
        <begin position="623"/>
        <end position="636"/>
    </location>
</feature>
<dbReference type="Proteomes" id="UP001218218">
    <property type="component" value="Unassembled WGS sequence"/>
</dbReference>
<evidence type="ECO:0000256" key="1">
    <source>
        <dbReference type="SAM" id="MobiDB-lite"/>
    </source>
</evidence>
<feature type="region of interest" description="Disordered" evidence="1">
    <location>
        <begin position="679"/>
        <end position="726"/>
    </location>
</feature>
<sequence>MAWFVKRGIAGGWAGGWYRGGWCRGAVLVPKWKWSGGEMYRVNRRCRNADGITRQHFPEVLDSLGKGRAVAGTKRKRVEEEEDGAKNLAELWSLLNFILPDYVSGVVLPPANERAPPLRAHGHLHRHAAHDPQAVPVAEGDGGCIGQSEFEETPADDELSDPEPQIQPEEILPPVLKKTRYSAHRVDLCQGRSLLALLEDDLPLSFYDMQADELLEPHRVGVVVTLPRAHPTRYLDAYWEGWVRVLRMRPIDTEEDSYPLYKIRQLETRVLEWRDRWLVVREGNIHLCRDEERTIHTLALSHLLQLTNSGLPPAATPSSKTRVLLARFGPGQQKPSSLGSTRASSPIGMTRFDYSDSDSNLSSPVFAHDSSDSNRPRRKLQKRARKRPDPEFLAMDLKDDAAYVSLLRVFHRHTLPRSTFVDKLPVGTADFLPHAHPHASPFAHHPHPDDDADDPTPPALRHPPSLAHLRAPPRGLSLGALPYPEWRTGLLQRARRAGLGRIGRAVEWVLWNGNGSAAEEGEWMLEGQSPVRSRRGTGKGKGAAQRERGRGRRAPKPTSTDGYDSDDEDPDPGAASDGSSSSAGSGRGWGGARSETEWEGWMGDLRRQARVAADEHIRESMRLEAQRRAEESRDAELGLPPLPPGATASSAAEVTISRVGTGADDRQRRAALEPSAFVTSLSGVNPPTHAAYHHPPPSQSHHGHGASPSAGSSTSGGAHMLTPVLSSPSSNESLGFAFAPRAELGDDDAAAALHAHAAYMAHTRAHSHTLLHSVSMHDVHPHGYAHGYAHPLHMNFPASHGGAGPLAFDAAFARRPSMPVIGSGARWGEGSRPSTAERDAGGSSTGVTEVPRAGASASLGRSGSVGGGKGLLRKRDGQREREREQSDASDWRKGKERERERSPIPAFTARRPRLSVSTTDPPRVSSRGQPQQVLSPPATPLTEHAHLPAPDTLNPLVPVKKKRRNLARGVSIRAEKFVKSLDSALDFVDGR</sequence>
<organism evidence="2 3">
    <name type="scientific">Mycena albidolilacea</name>
    <dbReference type="NCBI Taxonomy" id="1033008"/>
    <lineage>
        <taxon>Eukaryota</taxon>
        <taxon>Fungi</taxon>
        <taxon>Dikarya</taxon>
        <taxon>Basidiomycota</taxon>
        <taxon>Agaricomycotina</taxon>
        <taxon>Agaricomycetes</taxon>
        <taxon>Agaricomycetidae</taxon>
        <taxon>Agaricales</taxon>
        <taxon>Marasmiineae</taxon>
        <taxon>Mycenaceae</taxon>
        <taxon>Mycena</taxon>
    </lineage>
</organism>
<dbReference type="EMBL" id="JARIHO010000072">
    <property type="protein sequence ID" value="KAJ7312426.1"/>
    <property type="molecule type" value="Genomic_DNA"/>
</dbReference>
<feature type="region of interest" description="Disordered" evidence="1">
    <location>
        <begin position="822"/>
        <end position="956"/>
    </location>
</feature>
<feature type="compositionally biased region" description="Basic and acidic residues" evidence="1">
    <location>
        <begin position="873"/>
        <end position="902"/>
    </location>
</feature>
<feature type="region of interest" description="Disordered" evidence="1">
    <location>
        <begin position="521"/>
        <end position="596"/>
    </location>
</feature>
<protein>
    <submittedName>
        <fullName evidence="2">Uncharacterized protein</fullName>
    </submittedName>
</protein>
<feature type="compositionally biased region" description="Polar residues" evidence="1">
    <location>
        <begin position="915"/>
        <end position="934"/>
    </location>
</feature>
<feature type="compositionally biased region" description="Basic residues" evidence="1">
    <location>
        <begin position="376"/>
        <end position="386"/>
    </location>
</feature>
<comment type="caution">
    <text evidence="2">The sequence shown here is derived from an EMBL/GenBank/DDBJ whole genome shotgun (WGS) entry which is preliminary data.</text>
</comment>
<dbReference type="AlphaFoldDB" id="A0AAD6Z973"/>